<accession>A0A2S7KY17</accession>
<comment type="caution">
    <text evidence="1">The sequence shown here is derived from an EMBL/GenBank/DDBJ whole genome shotgun (WGS) entry which is preliminary data.</text>
</comment>
<reference evidence="1 2" key="1">
    <citation type="submission" date="2016-11" db="EMBL/GenBank/DDBJ databases">
        <title>Trade-off between light-utilization and light-protection in marine flavobacteria.</title>
        <authorList>
            <person name="Kumagai Y."/>
        </authorList>
    </citation>
    <scope>NUCLEOTIDE SEQUENCE [LARGE SCALE GENOMIC DNA]</scope>
    <source>
        <strain evidence="1 2">ATCC 700397</strain>
    </source>
</reference>
<dbReference type="AlphaFoldDB" id="A0A2S7KY17"/>
<dbReference type="RefSeq" id="WP_104809772.1">
    <property type="nucleotide sequence ID" value="NZ_MQUA01000013.1"/>
</dbReference>
<evidence type="ECO:0000313" key="2">
    <source>
        <dbReference type="Proteomes" id="UP000239522"/>
    </source>
</evidence>
<keyword evidence="2" id="KW-1185">Reference proteome</keyword>
<protein>
    <submittedName>
        <fullName evidence="1">Uncharacterized protein</fullName>
    </submittedName>
</protein>
<evidence type="ECO:0000313" key="1">
    <source>
        <dbReference type="EMBL" id="PQB07562.1"/>
    </source>
</evidence>
<organism evidence="1 2">
    <name type="scientific">Polaribacter filamentus</name>
    <dbReference type="NCBI Taxonomy" id="53483"/>
    <lineage>
        <taxon>Bacteria</taxon>
        <taxon>Pseudomonadati</taxon>
        <taxon>Bacteroidota</taxon>
        <taxon>Flavobacteriia</taxon>
        <taxon>Flavobacteriales</taxon>
        <taxon>Flavobacteriaceae</taxon>
    </lineage>
</organism>
<proteinExistence type="predicted"/>
<gene>
    <name evidence="1" type="ORF">BST83_10625</name>
</gene>
<dbReference type="Proteomes" id="UP000239522">
    <property type="component" value="Unassembled WGS sequence"/>
</dbReference>
<dbReference type="EMBL" id="MQUA01000013">
    <property type="protein sequence ID" value="PQB07562.1"/>
    <property type="molecule type" value="Genomic_DNA"/>
</dbReference>
<sequence length="122" mass="14561">MNDFKINLSFENRLHLNKEAGTLAHVFGEGYFITDEYGREVNTLVQEKEFDRLIEKFRYRHFLIEKLNKELKGSFDFGEDNVLVIDSKPVAKRYWNIPKDEEEVDLYFKIISEEFNSEVDSK</sequence>
<name>A0A2S7KY17_9FLAO</name>